<feature type="signal peptide" evidence="2">
    <location>
        <begin position="1"/>
        <end position="18"/>
    </location>
</feature>
<name>A0AAW0CF93_9AGAR</name>
<dbReference type="EMBL" id="JAYKXP010000045">
    <property type="protein sequence ID" value="KAK7037703.1"/>
    <property type="molecule type" value="Genomic_DNA"/>
</dbReference>
<reference evidence="3 4" key="1">
    <citation type="submission" date="2024-01" db="EMBL/GenBank/DDBJ databases">
        <title>A draft genome for a cacao thread blight-causing isolate of Paramarasmius palmivorus.</title>
        <authorList>
            <person name="Baruah I.K."/>
            <person name="Bukari Y."/>
            <person name="Amoako-Attah I."/>
            <person name="Meinhardt L.W."/>
            <person name="Bailey B.A."/>
            <person name="Cohen S.P."/>
        </authorList>
    </citation>
    <scope>NUCLEOTIDE SEQUENCE [LARGE SCALE GENOMIC DNA]</scope>
    <source>
        <strain evidence="3 4">GH-12</strain>
    </source>
</reference>
<sequence>MSRMGLIYILILHSLACASFGLASQAYEPVREYAGKDFFMGWDIDVNDSYIDQNTIPQETFTYVDSSTGHAIIRVGNTSDTGSIRNGSVRITSKDTYSVGNLILIDAISIPSCSVLPSFLAPGSDLSSTGELHLIGGMDGTTANQRQLPANYVEQPQSPKTFATDASYNHQVDWKLDSEGGKGGVFALRIDVEEVVMWFWNRRDIPPSIAQAQAHAVWDIDPSSWGEPKMVYPAARDGSNVDPDTEQARFRSQKLVLGVIAEHVEDRTSQGKGYAKTYAEPGECAIQSNSSAYWEISHIRIFTQAQNPGQKPERQLLARRSQAGMDITSSKTTSSSSLSLIIPSNGTAWASISFSIFDPTIETSQVPTITSTDAPVVTQGDTEPTAVVATVTTTSVLDGSGDGTGTSSATSSQTEQNSEVTSTVLNATLGGSARSITVTFGEGGADLVSFAGAPVDGAITSTVTGTLGFSSGVDGTSTSSSSSAPVNAGSVTGVDILVMVVGSLLLVQW</sequence>
<proteinExistence type="predicted"/>
<comment type="caution">
    <text evidence="3">The sequence shown here is derived from an EMBL/GenBank/DDBJ whole genome shotgun (WGS) entry which is preliminary data.</text>
</comment>
<dbReference type="AlphaFoldDB" id="A0AAW0CF93"/>
<protein>
    <submittedName>
        <fullName evidence="3">Uncharacterized protein</fullName>
    </submittedName>
</protein>
<dbReference type="Pfam" id="PF26113">
    <property type="entry name" value="GH16_XgeA"/>
    <property type="match status" value="2"/>
</dbReference>
<feature type="chain" id="PRO_5043508313" evidence="2">
    <location>
        <begin position="19"/>
        <end position="509"/>
    </location>
</feature>
<organism evidence="3 4">
    <name type="scientific">Paramarasmius palmivorus</name>
    <dbReference type="NCBI Taxonomy" id="297713"/>
    <lineage>
        <taxon>Eukaryota</taxon>
        <taxon>Fungi</taxon>
        <taxon>Dikarya</taxon>
        <taxon>Basidiomycota</taxon>
        <taxon>Agaricomycotina</taxon>
        <taxon>Agaricomycetes</taxon>
        <taxon>Agaricomycetidae</taxon>
        <taxon>Agaricales</taxon>
        <taxon>Marasmiineae</taxon>
        <taxon>Marasmiaceae</taxon>
        <taxon>Paramarasmius</taxon>
    </lineage>
</organism>
<evidence type="ECO:0000256" key="1">
    <source>
        <dbReference type="SAM" id="MobiDB-lite"/>
    </source>
</evidence>
<evidence type="ECO:0000313" key="3">
    <source>
        <dbReference type="EMBL" id="KAK7037703.1"/>
    </source>
</evidence>
<dbReference type="Proteomes" id="UP001383192">
    <property type="component" value="Unassembled WGS sequence"/>
</dbReference>
<dbReference type="Gene3D" id="2.60.120.200">
    <property type="match status" value="1"/>
</dbReference>
<evidence type="ECO:0000313" key="4">
    <source>
        <dbReference type="Proteomes" id="UP001383192"/>
    </source>
</evidence>
<accession>A0AAW0CF93</accession>
<feature type="region of interest" description="Disordered" evidence="1">
    <location>
        <begin position="396"/>
        <end position="421"/>
    </location>
</feature>
<gene>
    <name evidence="3" type="ORF">VNI00_010929</name>
</gene>
<feature type="compositionally biased region" description="Low complexity" evidence="1">
    <location>
        <begin position="396"/>
        <end position="412"/>
    </location>
</feature>
<evidence type="ECO:0000256" key="2">
    <source>
        <dbReference type="SAM" id="SignalP"/>
    </source>
</evidence>
<keyword evidence="4" id="KW-1185">Reference proteome</keyword>
<keyword evidence="2" id="KW-0732">Signal</keyword>